<dbReference type="Pfam" id="PF01476">
    <property type="entry name" value="LysM"/>
    <property type="match status" value="1"/>
</dbReference>
<evidence type="ECO:0000259" key="1">
    <source>
        <dbReference type="PROSITE" id="PS51782"/>
    </source>
</evidence>
<gene>
    <name evidence="2" type="ORF">CRU90_02080</name>
</gene>
<dbReference type="AlphaFoldDB" id="A0A4Q0ZFX8"/>
<dbReference type="OrthoDB" id="9815002at2"/>
<proteinExistence type="predicted"/>
<protein>
    <submittedName>
        <fullName evidence="2">Lytic transglycosylase</fullName>
    </submittedName>
</protein>
<name>A0A4Q0ZFX8_9BACT</name>
<sequence length="405" mass="47113">MIRIFFSILIFINTLFATDDITIKVLKDLDIDSSFVNEKSLKKIYEEYSSSSNVNYYNNLIKKSSLNAQIVRTEIEHENLPEAFFFIPLLESSFVNQTKGKNSPGGLWQIMPQTAKTLKLRNDEFVDERLDLIKSTDAASSYLKKYYKKFNKWYLALLSYNSGEGRVIYGVARASLDRYLELNPHMQNDSNIKIYKSYIDEYKRNKKGLSNLYIVYNKIGKQENAYDFAYLVRNNKNKDYLAQSSITYIQKIIAFTIISKKDLFKSINNKAKYKLEKVKAPKGLQLKSLANIVGMNYNEFKTLNKHIKKEALPIDSKLYNIYIPEGKLELYNKKIVNINTNKQDKKVVEIKNNNLSKKPIIYEVRKGDSLESIAKKFKINLAKLKKDNKKSSNLIKIGEKIEIYK</sequence>
<reference evidence="2 3" key="1">
    <citation type="submission" date="2017-10" db="EMBL/GenBank/DDBJ databases">
        <title>Genomics of the genus Arcobacter.</title>
        <authorList>
            <person name="Perez-Cataluna A."/>
            <person name="Figueras M.J."/>
        </authorList>
    </citation>
    <scope>NUCLEOTIDE SEQUENCE [LARGE SCALE GENOMIC DNA]</scope>
    <source>
        <strain evidence="2 3">F26</strain>
    </source>
</reference>
<dbReference type="Gene3D" id="3.10.350.10">
    <property type="entry name" value="LysM domain"/>
    <property type="match status" value="1"/>
</dbReference>
<feature type="domain" description="LysM" evidence="1">
    <location>
        <begin position="360"/>
        <end position="403"/>
    </location>
</feature>
<accession>A0A4Q0ZFX8</accession>
<dbReference type="RefSeq" id="WP_128985611.1">
    <property type="nucleotide sequence ID" value="NZ_PDJZ01000002.1"/>
</dbReference>
<organism evidence="2 3">
    <name type="scientific">Arcobacter cloacae</name>
    <dbReference type="NCBI Taxonomy" id="1054034"/>
    <lineage>
        <taxon>Bacteria</taxon>
        <taxon>Pseudomonadati</taxon>
        <taxon>Campylobacterota</taxon>
        <taxon>Epsilonproteobacteria</taxon>
        <taxon>Campylobacterales</taxon>
        <taxon>Arcobacteraceae</taxon>
        <taxon>Arcobacter</taxon>
    </lineage>
</organism>
<dbReference type="InterPro" id="IPR018392">
    <property type="entry name" value="LysM"/>
</dbReference>
<comment type="caution">
    <text evidence="2">The sequence shown here is derived from an EMBL/GenBank/DDBJ whole genome shotgun (WGS) entry which is preliminary data.</text>
</comment>
<dbReference type="InterPro" id="IPR023346">
    <property type="entry name" value="Lysozyme-like_dom_sf"/>
</dbReference>
<dbReference type="PROSITE" id="PS51782">
    <property type="entry name" value="LYSM"/>
    <property type="match status" value="1"/>
</dbReference>
<dbReference type="EMBL" id="PDJZ01000002">
    <property type="protein sequence ID" value="RXJ85387.1"/>
    <property type="molecule type" value="Genomic_DNA"/>
</dbReference>
<dbReference type="SUPFAM" id="SSF54106">
    <property type="entry name" value="LysM domain"/>
    <property type="match status" value="1"/>
</dbReference>
<dbReference type="CDD" id="cd00118">
    <property type="entry name" value="LysM"/>
    <property type="match status" value="1"/>
</dbReference>
<evidence type="ECO:0000313" key="3">
    <source>
        <dbReference type="Proteomes" id="UP000290870"/>
    </source>
</evidence>
<dbReference type="CDD" id="cd16894">
    <property type="entry name" value="MltD-like"/>
    <property type="match status" value="1"/>
</dbReference>
<dbReference type="InterPro" id="IPR036779">
    <property type="entry name" value="LysM_dom_sf"/>
</dbReference>
<dbReference type="SUPFAM" id="SSF53955">
    <property type="entry name" value="Lysozyme-like"/>
    <property type="match status" value="1"/>
</dbReference>
<evidence type="ECO:0000313" key="2">
    <source>
        <dbReference type="EMBL" id="RXJ85387.1"/>
    </source>
</evidence>
<dbReference type="Proteomes" id="UP000290870">
    <property type="component" value="Unassembled WGS sequence"/>
</dbReference>
<dbReference type="SMART" id="SM00257">
    <property type="entry name" value="LysM"/>
    <property type="match status" value="1"/>
</dbReference>
<dbReference type="Gene3D" id="1.10.530.10">
    <property type="match status" value="1"/>
</dbReference>
<dbReference type="Pfam" id="PF01464">
    <property type="entry name" value="SLT"/>
    <property type="match status" value="1"/>
</dbReference>
<dbReference type="InterPro" id="IPR008258">
    <property type="entry name" value="Transglycosylase_SLT_dom_1"/>
</dbReference>